<evidence type="ECO:0000313" key="3">
    <source>
        <dbReference type="EMBL" id="PSU48224.1"/>
    </source>
</evidence>
<dbReference type="GO" id="GO:0043565">
    <property type="term" value="F:sequence-specific DNA binding"/>
    <property type="evidence" value="ECO:0007669"/>
    <property type="project" value="InterPro"/>
</dbReference>
<dbReference type="PROSITE" id="PS01124">
    <property type="entry name" value="HTH_ARAC_FAMILY_2"/>
    <property type="match status" value="1"/>
</dbReference>
<evidence type="ECO:0000313" key="2">
    <source>
        <dbReference type="EMBL" id="PSU22243.1"/>
    </source>
</evidence>
<dbReference type="EMBL" id="PYMP01000021">
    <property type="protein sequence ID" value="PSU48224.1"/>
    <property type="molecule type" value="Genomic_DNA"/>
</dbReference>
<dbReference type="AlphaFoldDB" id="A0A2T3K0W0"/>
<gene>
    <name evidence="3" type="ORF">C9J18_17645</name>
    <name evidence="2" type="ORF">CTM96_16455</name>
</gene>
<dbReference type="InterPro" id="IPR038086">
    <property type="entry name" value="DUF2789_sf"/>
</dbReference>
<protein>
    <submittedName>
        <fullName evidence="3">DUF2789 domain-containing protein</fullName>
    </submittedName>
</protein>
<dbReference type="InterPro" id="IPR018060">
    <property type="entry name" value="HTH_AraC"/>
</dbReference>
<dbReference type="Gene3D" id="1.10.10.1130">
    <property type="entry name" value="Uncharacterised protein PF10982, DUF2789"/>
    <property type="match status" value="1"/>
</dbReference>
<reference evidence="4 5" key="1">
    <citation type="submission" date="2018-03" db="EMBL/GenBank/DDBJ databases">
        <title>Whole genome sequencing of Histamine producing bacteria.</title>
        <authorList>
            <person name="Butler K."/>
        </authorList>
    </citation>
    <scope>NUCLEOTIDE SEQUENCE [LARGE SCALE GENOMIC DNA]</scope>
    <source>
        <strain evidence="3 5">FS-6.1</strain>
        <strain evidence="2 4">FS-6.2</strain>
    </source>
</reference>
<dbReference type="InterPro" id="IPR021250">
    <property type="entry name" value="DUF2789"/>
</dbReference>
<name>A0A2T3K0W0_PHOPO</name>
<dbReference type="EMBL" id="PYMO01000021">
    <property type="protein sequence ID" value="PSU22243.1"/>
    <property type="molecule type" value="Genomic_DNA"/>
</dbReference>
<evidence type="ECO:0000259" key="1">
    <source>
        <dbReference type="PROSITE" id="PS01124"/>
    </source>
</evidence>
<feature type="domain" description="HTH araC/xylS-type" evidence="1">
    <location>
        <begin position="1"/>
        <end position="41"/>
    </location>
</feature>
<dbReference type="Proteomes" id="UP000241618">
    <property type="component" value="Unassembled WGS sequence"/>
</dbReference>
<dbReference type="Pfam" id="PF10982">
    <property type="entry name" value="DUF2789"/>
    <property type="match status" value="1"/>
</dbReference>
<comment type="caution">
    <text evidence="3">The sequence shown here is derived from an EMBL/GenBank/DDBJ whole genome shotgun (WGS) entry which is preliminary data.</text>
</comment>
<proteinExistence type="predicted"/>
<dbReference type="GO" id="GO:0003700">
    <property type="term" value="F:DNA-binding transcription factor activity"/>
    <property type="evidence" value="ECO:0007669"/>
    <property type="project" value="InterPro"/>
</dbReference>
<dbReference type="RefSeq" id="WP_107190940.1">
    <property type="nucleotide sequence ID" value="NZ_PYMN01000022.1"/>
</dbReference>
<sequence>MEAFNHNLANLFSQLGLDNSTDFIEYFLRTHSLTPSQKLAEAPFFAPAQQQFINEAQQQDADWSEVIDQLDTLLRK</sequence>
<accession>A0A2T3K0W0</accession>
<keyword evidence="4" id="KW-1185">Reference proteome</keyword>
<evidence type="ECO:0000313" key="5">
    <source>
        <dbReference type="Proteomes" id="UP000241618"/>
    </source>
</evidence>
<evidence type="ECO:0000313" key="4">
    <source>
        <dbReference type="Proteomes" id="UP000241405"/>
    </source>
</evidence>
<dbReference type="Proteomes" id="UP000241405">
    <property type="component" value="Unassembled WGS sequence"/>
</dbReference>
<organism evidence="3 5">
    <name type="scientific">Photobacterium phosphoreum</name>
    <dbReference type="NCBI Taxonomy" id="659"/>
    <lineage>
        <taxon>Bacteria</taxon>
        <taxon>Pseudomonadati</taxon>
        <taxon>Pseudomonadota</taxon>
        <taxon>Gammaproteobacteria</taxon>
        <taxon>Vibrionales</taxon>
        <taxon>Vibrionaceae</taxon>
        <taxon>Photobacterium</taxon>
    </lineage>
</organism>